<dbReference type="Proteomes" id="UP000585050">
    <property type="component" value="Unassembled WGS sequence"/>
</dbReference>
<keyword evidence="1" id="KW-0732">Signal</keyword>
<sequence length="864" mass="96265">MQKVLLLFFAFLPSWVFAEYDQSLEAEKALFSSGAVLTTNVNASGGEFMKIEPDEWITFDINDITESGTYALQVFKFNGGSSQQVEIKSNDNDFQEYNLNPSNWAYVGPAVATLLEIELKEGDNTITFKAVSGHTILLDRIRIYQESESSIPKSYYFSAEGDDANEGTMASPWKTLAKASQIAQDINTGGLLKPGDQLLFKRGDTFEGNLILKCSGTALAPITISSYGEGELPVISGSGNIDGGDYFEAMKLINTSFLDISHLWIKNDRKNMSRFSWGHEKSFGILVVANNWGVGVAEGLTFHDLKFSDIFGDSLPEDFDALNVTGLRFESDSNKVDKEITIRDVLIEDCFFTNIGKAGVWSIHKGKTTEEDSVNRSINFVIRNNEFQKTGGSGVILSKVHNALVENNLFDHTGYSTEEEPRLVGRGSGMWVFSSNNIIAQYNESYSVRGPNDSYGLHIDFGNKNILYQYNYTEDCEGGFVEILGDNTNVAYRFNVSVNDGFRDFHGNTLWTSGFVGTTTVDGIKVQREHIPSDSVYIYNNTVYIDKPYTPDITMYSKNTYVYNNIFVHEGEGRIGDIIELEMEEDFIVSNNLFFGNVNEDFSKLDTKALMKDPLFKDKGKSQKENYQILEKSPVINAGQSFPEPSFYVIGKGIFKDVTPFPQQDIFGNSLTVSTQIPNIGADNNFNTNTIVETPDYNVSFGDHFTELSVGDVITLDLIIDHEKLALEDFEFIVDDENIATITNNILIAKAEGEVTVTAINTSFNIEASITFSITENNQVTSTNSHATQVMVYPNPATGQLSINTRNWDGPKQVTMTNLLGVNYLITEINQVDVINVSSLPRGIYVLQIKGFNDEIYRSKITLK</sequence>
<name>A0A7X8SP79_9BACT</name>
<evidence type="ECO:0000256" key="1">
    <source>
        <dbReference type="SAM" id="SignalP"/>
    </source>
</evidence>
<evidence type="ECO:0000313" key="5">
    <source>
        <dbReference type="Proteomes" id="UP000585050"/>
    </source>
</evidence>
<dbReference type="InterPro" id="IPR012334">
    <property type="entry name" value="Pectin_lyas_fold"/>
</dbReference>
<dbReference type="InterPro" id="IPR039448">
    <property type="entry name" value="Beta_helix"/>
</dbReference>
<dbReference type="NCBIfam" id="TIGR04183">
    <property type="entry name" value="Por_Secre_tail"/>
    <property type="match status" value="1"/>
</dbReference>
<feature type="signal peptide" evidence="1">
    <location>
        <begin position="1"/>
        <end position="18"/>
    </location>
</feature>
<reference evidence="4 5" key="1">
    <citation type="submission" date="2020-04" db="EMBL/GenBank/DDBJ databases">
        <title>Flammeovirga sp. SR4, a novel species isolated from seawater.</title>
        <authorList>
            <person name="Wang X."/>
        </authorList>
    </citation>
    <scope>NUCLEOTIDE SEQUENCE [LARGE SCALE GENOMIC DNA]</scope>
    <source>
        <strain evidence="4 5">SR4</strain>
    </source>
</reference>
<dbReference type="Pfam" id="PF13229">
    <property type="entry name" value="Beta_helix"/>
    <property type="match status" value="1"/>
</dbReference>
<feature type="domain" description="Secretion system C-terminal sorting" evidence="3">
    <location>
        <begin position="792"/>
        <end position="861"/>
    </location>
</feature>
<evidence type="ECO:0000259" key="2">
    <source>
        <dbReference type="Pfam" id="PF13229"/>
    </source>
</evidence>
<dbReference type="Pfam" id="PF18962">
    <property type="entry name" value="Por_Secre_tail"/>
    <property type="match status" value="1"/>
</dbReference>
<feature type="chain" id="PRO_5031515288" evidence="1">
    <location>
        <begin position="19"/>
        <end position="864"/>
    </location>
</feature>
<dbReference type="Gene3D" id="2.160.20.10">
    <property type="entry name" value="Single-stranded right-handed beta-helix, Pectin lyase-like"/>
    <property type="match status" value="1"/>
</dbReference>
<feature type="domain" description="Right handed beta helix" evidence="2">
    <location>
        <begin position="301"/>
        <end position="491"/>
    </location>
</feature>
<evidence type="ECO:0000259" key="3">
    <source>
        <dbReference type="Pfam" id="PF18962"/>
    </source>
</evidence>
<dbReference type="EMBL" id="JABAIL010000008">
    <property type="protein sequence ID" value="NLR93861.1"/>
    <property type="molecule type" value="Genomic_DNA"/>
</dbReference>
<protein>
    <submittedName>
        <fullName evidence="4">T9SS type A sorting domain-containing protein</fullName>
    </submittedName>
</protein>
<organism evidence="4 5">
    <name type="scientific">Flammeovirga agarivorans</name>
    <dbReference type="NCBI Taxonomy" id="2726742"/>
    <lineage>
        <taxon>Bacteria</taxon>
        <taxon>Pseudomonadati</taxon>
        <taxon>Bacteroidota</taxon>
        <taxon>Cytophagia</taxon>
        <taxon>Cytophagales</taxon>
        <taxon>Flammeovirgaceae</taxon>
        <taxon>Flammeovirga</taxon>
    </lineage>
</organism>
<evidence type="ECO:0000313" key="4">
    <source>
        <dbReference type="EMBL" id="NLR93861.1"/>
    </source>
</evidence>
<dbReference type="InterPro" id="IPR026444">
    <property type="entry name" value="Secre_tail"/>
</dbReference>
<dbReference type="Gene3D" id="2.60.120.260">
    <property type="entry name" value="Galactose-binding domain-like"/>
    <property type="match status" value="1"/>
</dbReference>
<dbReference type="InterPro" id="IPR011050">
    <property type="entry name" value="Pectin_lyase_fold/virulence"/>
</dbReference>
<dbReference type="SUPFAM" id="SSF49785">
    <property type="entry name" value="Galactose-binding domain-like"/>
    <property type="match status" value="1"/>
</dbReference>
<dbReference type="AlphaFoldDB" id="A0A7X8SP79"/>
<dbReference type="InterPro" id="IPR008979">
    <property type="entry name" value="Galactose-bd-like_sf"/>
</dbReference>
<dbReference type="RefSeq" id="WP_168884571.1">
    <property type="nucleotide sequence ID" value="NZ_JABAIL010000008.1"/>
</dbReference>
<proteinExistence type="predicted"/>
<keyword evidence="5" id="KW-1185">Reference proteome</keyword>
<comment type="caution">
    <text evidence="4">The sequence shown here is derived from an EMBL/GenBank/DDBJ whole genome shotgun (WGS) entry which is preliminary data.</text>
</comment>
<gene>
    <name evidence="4" type="ORF">HGP29_21855</name>
</gene>
<dbReference type="SMART" id="SM00710">
    <property type="entry name" value="PbH1"/>
    <property type="match status" value="6"/>
</dbReference>
<accession>A0A7X8SP79</accession>
<dbReference type="SUPFAM" id="SSF51126">
    <property type="entry name" value="Pectin lyase-like"/>
    <property type="match status" value="2"/>
</dbReference>
<dbReference type="InterPro" id="IPR006626">
    <property type="entry name" value="PbH1"/>
</dbReference>